<evidence type="ECO:0000313" key="1">
    <source>
        <dbReference type="EMBL" id="KAK8778246.1"/>
    </source>
</evidence>
<sequence>MATPAWKRVFPISATKLQAAVHSTSDSSAYTVVPISLSCKTQPWLLLLDHMLQVVHASQERHKTSFHTEGSGSG</sequence>
<protein>
    <submittedName>
        <fullName evidence="1">Uncharacterized protein</fullName>
    </submittedName>
</protein>
<keyword evidence="2" id="KW-1185">Reference proteome</keyword>
<gene>
    <name evidence="1" type="ORF">V5799_020413</name>
</gene>
<evidence type="ECO:0000313" key="2">
    <source>
        <dbReference type="Proteomes" id="UP001321473"/>
    </source>
</evidence>
<organism evidence="1 2">
    <name type="scientific">Amblyomma americanum</name>
    <name type="common">Lone star tick</name>
    <dbReference type="NCBI Taxonomy" id="6943"/>
    <lineage>
        <taxon>Eukaryota</taxon>
        <taxon>Metazoa</taxon>
        <taxon>Ecdysozoa</taxon>
        <taxon>Arthropoda</taxon>
        <taxon>Chelicerata</taxon>
        <taxon>Arachnida</taxon>
        <taxon>Acari</taxon>
        <taxon>Parasitiformes</taxon>
        <taxon>Ixodida</taxon>
        <taxon>Ixodoidea</taxon>
        <taxon>Ixodidae</taxon>
        <taxon>Amblyomminae</taxon>
        <taxon>Amblyomma</taxon>
    </lineage>
</organism>
<proteinExistence type="predicted"/>
<comment type="caution">
    <text evidence="1">The sequence shown here is derived from an EMBL/GenBank/DDBJ whole genome shotgun (WGS) entry which is preliminary data.</text>
</comment>
<dbReference type="Proteomes" id="UP001321473">
    <property type="component" value="Unassembled WGS sequence"/>
</dbReference>
<name>A0AAQ4EU01_AMBAM</name>
<dbReference type="AlphaFoldDB" id="A0AAQ4EU01"/>
<accession>A0AAQ4EU01</accession>
<reference evidence="1 2" key="1">
    <citation type="journal article" date="2023" name="Arcadia Sci">
        <title>De novo assembly of a long-read Amblyomma americanum tick genome.</title>
        <authorList>
            <person name="Chou S."/>
            <person name="Poskanzer K.E."/>
            <person name="Rollins M."/>
            <person name="Thuy-Boun P.S."/>
        </authorList>
    </citation>
    <scope>NUCLEOTIDE SEQUENCE [LARGE SCALE GENOMIC DNA]</scope>
    <source>
        <strain evidence="1">F_SG_1</strain>
        <tissue evidence="1">Salivary glands</tissue>
    </source>
</reference>
<dbReference type="EMBL" id="JARKHS020010969">
    <property type="protein sequence ID" value="KAK8778246.1"/>
    <property type="molecule type" value="Genomic_DNA"/>
</dbReference>